<evidence type="ECO:0000313" key="1">
    <source>
        <dbReference type="EMBL" id="KAK3278478.1"/>
    </source>
</evidence>
<sequence length="82" mass="9180">MTYRYIYIYGSENAELTDRCPKASDYYLIIDDLQHDEVAYVERGAAAFQRALGDGGTDSDWSASLATWGESGQHADDMCEQT</sequence>
<gene>
    <name evidence="1" type="ORF">CYMTET_13590</name>
</gene>
<accession>A0AAE0LAX2</accession>
<name>A0AAE0LAX2_9CHLO</name>
<organism evidence="1 2">
    <name type="scientific">Cymbomonas tetramitiformis</name>
    <dbReference type="NCBI Taxonomy" id="36881"/>
    <lineage>
        <taxon>Eukaryota</taxon>
        <taxon>Viridiplantae</taxon>
        <taxon>Chlorophyta</taxon>
        <taxon>Pyramimonadophyceae</taxon>
        <taxon>Pyramimonadales</taxon>
        <taxon>Pyramimonadaceae</taxon>
        <taxon>Cymbomonas</taxon>
    </lineage>
</organism>
<dbReference type="AlphaFoldDB" id="A0AAE0LAX2"/>
<keyword evidence="2" id="KW-1185">Reference proteome</keyword>
<evidence type="ECO:0000313" key="2">
    <source>
        <dbReference type="Proteomes" id="UP001190700"/>
    </source>
</evidence>
<dbReference type="Proteomes" id="UP001190700">
    <property type="component" value="Unassembled WGS sequence"/>
</dbReference>
<comment type="caution">
    <text evidence="1">The sequence shown here is derived from an EMBL/GenBank/DDBJ whole genome shotgun (WGS) entry which is preliminary data.</text>
</comment>
<dbReference type="EMBL" id="LGRX02005412">
    <property type="protein sequence ID" value="KAK3278478.1"/>
    <property type="molecule type" value="Genomic_DNA"/>
</dbReference>
<reference evidence="1 2" key="1">
    <citation type="journal article" date="2015" name="Genome Biol. Evol.">
        <title>Comparative Genomics of a Bacterivorous Green Alga Reveals Evolutionary Causalities and Consequences of Phago-Mixotrophic Mode of Nutrition.</title>
        <authorList>
            <person name="Burns J.A."/>
            <person name="Paasch A."/>
            <person name="Narechania A."/>
            <person name="Kim E."/>
        </authorList>
    </citation>
    <scope>NUCLEOTIDE SEQUENCE [LARGE SCALE GENOMIC DNA]</scope>
    <source>
        <strain evidence="1 2">PLY_AMNH</strain>
    </source>
</reference>
<protein>
    <submittedName>
        <fullName evidence="1">Uncharacterized protein</fullName>
    </submittedName>
</protein>
<proteinExistence type="predicted"/>